<dbReference type="Proteomes" id="UP000274822">
    <property type="component" value="Unassembled WGS sequence"/>
</dbReference>
<evidence type="ECO:0000313" key="2">
    <source>
        <dbReference type="Proteomes" id="UP000274822"/>
    </source>
</evidence>
<reference evidence="1 2" key="1">
    <citation type="journal article" date="2018" name="New Phytol.">
        <title>Phylogenomics of Endogonaceae and evolution of mycorrhizas within Mucoromycota.</title>
        <authorList>
            <person name="Chang Y."/>
            <person name="Desiro A."/>
            <person name="Na H."/>
            <person name="Sandor L."/>
            <person name="Lipzen A."/>
            <person name="Clum A."/>
            <person name="Barry K."/>
            <person name="Grigoriev I.V."/>
            <person name="Martin F.M."/>
            <person name="Stajich J.E."/>
            <person name="Smith M.E."/>
            <person name="Bonito G."/>
            <person name="Spatafora J.W."/>
        </authorList>
    </citation>
    <scope>NUCLEOTIDE SEQUENCE [LARGE SCALE GENOMIC DNA]</scope>
    <source>
        <strain evidence="1 2">AD002</strain>
    </source>
</reference>
<proteinExistence type="predicted"/>
<name>A0A433Q6Z5_9FUNG</name>
<evidence type="ECO:0000313" key="1">
    <source>
        <dbReference type="EMBL" id="RUS25540.1"/>
    </source>
</evidence>
<organism evidence="1 2">
    <name type="scientific">Jimgerdemannia flammicorona</name>
    <dbReference type="NCBI Taxonomy" id="994334"/>
    <lineage>
        <taxon>Eukaryota</taxon>
        <taxon>Fungi</taxon>
        <taxon>Fungi incertae sedis</taxon>
        <taxon>Mucoromycota</taxon>
        <taxon>Mucoromycotina</taxon>
        <taxon>Endogonomycetes</taxon>
        <taxon>Endogonales</taxon>
        <taxon>Endogonaceae</taxon>
        <taxon>Jimgerdemannia</taxon>
    </lineage>
</organism>
<gene>
    <name evidence="1" type="ORF">BC938DRAFT_471997</name>
</gene>
<accession>A0A433Q6Z5</accession>
<dbReference type="EMBL" id="RBNJ01012697">
    <property type="protein sequence ID" value="RUS25540.1"/>
    <property type="molecule type" value="Genomic_DNA"/>
</dbReference>
<comment type="caution">
    <text evidence="1">The sequence shown here is derived from an EMBL/GenBank/DDBJ whole genome shotgun (WGS) entry which is preliminary data.</text>
</comment>
<sequence>MSDTSSSSLSDLPDGFRIIHDRRFHNGNKYMLPNDEREVSRLDLQHYVMRLTKPGGWVELFELACTPERAPADVTALHGLTTLSTAKGIDHTEIWRLKPLLMAHNFHNVESDYISCPLGWGGRVGETHVNNIHLAYLAMGPVVAPVLGVDQDEYSAIVQRMVDGFKGRKTWHKAPYVYGTKPV</sequence>
<keyword evidence="2" id="KW-1185">Reference proteome</keyword>
<protein>
    <submittedName>
        <fullName evidence="1">Uncharacterized protein</fullName>
    </submittedName>
</protein>
<dbReference type="AlphaFoldDB" id="A0A433Q6Z5"/>